<reference evidence="1 2" key="1">
    <citation type="submission" date="2017-03" db="EMBL/GenBank/DDBJ databases">
        <title>Whole genome sequences of fourteen strains of Bradyrhizobium canariense and one strain of Bradyrhizobium japonicum isolated from Lupinus (Papilionoideae: Genisteae) species in Algeria.</title>
        <authorList>
            <person name="Crovadore J."/>
            <person name="Chekireb D."/>
            <person name="Brachmann A."/>
            <person name="Chablais R."/>
            <person name="Cochard B."/>
            <person name="Lefort F."/>
        </authorList>
    </citation>
    <scope>NUCLEOTIDE SEQUENCE [LARGE SCALE GENOMIC DNA]</scope>
    <source>
        <strain evidence="1 2">UBMA197</strain>
    </source>
</reference>
<comment type="caution">
    <text evidence="1">The sequence shown here is derived from an EMBL/GenBank/DDBJ whole genome shotgun (WGS) entry which is preliminary data.</text>
</comment>
<evidence type="ECO:0000313" key="2">
    <source>
        <dbReference type="Proteomes" id="UP000193335"/>
    </source>
</evidence>
<dbReference type="EMBL" id="NAFL01000248">
    <property type="protein sequence ID" value="OSJ32517.1"/>
    <property type="molecule type" value="Genomic_DNA"/>
</dbReference>
<proteinExistence type="predicted"/>
<dbReference type="AlphaFoldDB" id="A0A1Y2JRX0"/>
<accession>A0A1Y2JRX0</accession>
<dbReference type="RefSeq" id="WP_085401131.1">
    <property type="nucleotide sequence ID" value="NZ_NAFL01000248.1"/>
</dbReference>
<name>A0A1Y2JRX0_BRAJP</name>
<gene>
    <name evidence="1" type="ORF">BSZ19_18340</name>
</gene>
<protein>
    <submittedName>
        <fullName evidence="1">Uncharacterized protein</fullName>
    </submittedName>
</protein>
<dbReference type="Proteomes" id="UP000193335">
    <property type="component" value="Unassembled WGS sequence"/>
</dbReference>
<organism evidence="1 2">
    <name type="scientific">Bradyrhizobium japonicum</name>
    <dbReference type="NCBI Taxonomy" id="375"/>
    <lineage>
        <taxon>Bacteria</taxon>
        <taxon>Pseudomonadati</taxon>
        <taxon>Pseudomonadota</taxon>
        <taxon>Alphaproteobacteria</taxon>
        <taxon>Hyphomicrobiales</taxon>
        <taxon>Nitrobacteraceae</taxon>
        <taxon>Bradyrhizobium</taxon>
    </lineage>
</organism>
<sequence>MTYSLARRRAVRHELERCFVFDDDHAASGKTLVYAGHFASLDVETRSKSQKLTCISAAFDLVPARHRIELL</sequence>
<evidence type="ECO:0000313" key="1">
    <source>
        <dbReference type="EMBL" id="OSJ32517.1"/>
    </source>
</evidence>